<dbReference type="GO" id="GO:0071793">
    <property type="term" value="P:bacillithiol biosynthetic process"/>
    <property type="evidence" value="ECO:0007669"/>
    <property type="project" value="InterPro"/>
</dbReference>
<dbReference type="EMBL" id="SLXK01000002">
    <property type="protein sequence ID" value="TCP31618.1"/>
    <property type="molecule type" value="Genomic_DNA"/>
</dbReference>
<dbReference type="Proteomes" id="UP000295416">
    <property type="component" value="Unassembled WGS sequence"/>
</dbReference>
<evidence type="ECO:0000313" key="1">
    <source>
        <dbReference type="EMBL" id="TCP31618.1"/>
    </source>
</evidence>
<reference evidence="1 2" key="1">
    <citation type="submission" date="2019-03" db="EMBL/GenBank/DDBJ databases">
        <title>Genomic Encyclopedia of Type Strains, Phase IV (KMG-IV): sequencing the most valuable type-strain genomes for metagenomic binning, comparative biology and taxonomic classification.</title>
        <authorList>
            <person name="Goeker M."/>
        </authorList>
    </citation>
    <scope>NUCLEOTIDE SEQUENCE [LARGE SCALE GENOMIC DNA]</scope>
    <source>
        <strain evidence="1 2">DSM 19377</strain>
    </source>
</reference>
<dbReference type="GO" id="GO:0016811">
    <property type="term" value="F:hydrolase activity, acting on carbon-nitrogen (but not peptide) bonds, in linear amides"/>
    <property type="evidence" value="ECO:0007669"/>
    <property type="project" value="TreeGrafter"/>
</dbReference>
<evidence type="ECO:0000313" key="2">
    <source>
        <dbReference type="Proteomes" id="UP000295416"/>
    </source>
</evidence>
<dbReference type="InterPro" id="IPR023842">
    <property type="entry name" value="Bacillithiol_biosynth_BshB1"/>
</dbReference>
<dbReference type="RefSeq" id="WP_207902904.1">
    <property type="nucleotide sequence ID" value="NZ_SLXK01000002.1"/>
</dbReference>
<dbReference type="SUPFAM" id="SSF102588">
    <property type="entry name" value="LmbE-like"/>
    <property type="match status" value="1"/>
</dbReference>
<keyword evidence="2" id="KW-1185">Reference proteome</keyword>
<comment type="caution">
    <text evidence="1">The sequence shown here is derived from an EMBL/GenBank/DDBJ whole genome shotgun (WGS) entry which is preliminary data.</text>
</comment>
<name>A0A4R2PB50_9BACL</name>
<dbReference type="PANTHER" id="PTHR12993:SF30">
    <property type="entry name" value="N-ACETYL-ALPHA-D-GLUCOSAMINYL L-MALATE DEACETYLASE 1"/>
    <property type="match status" value="1"/>
</dbReference>
<dbReference type="GO" id="GO:0019213">
    <property type="term" value="F:deacetylase activity"/>
    <property type="evidence" value="ECO:0007669"/>
    <property type="project" value="InterPro"/>
</dbReference>
<dbReference type="AlphaFoldDB" id="A0A4R2PB50"/>
<dbReference type="Pfam" id="PF02585">
    <property type="entry name" value="PIG-L"/>
    <property type="match status" value="1"/>
</dbReference>
<gene>
    <name evidence="1" type="ORF">EV207_102108</name>
</gene>
<dbReference type="NCBIfam" id="TIGR04001">
    <property type="entry name" value="thiol_BshB1"/>
    <property type="match status" value="1"/>
</dbReference>
<accession>A0A4R2PB50</accession>
<organism evidence="1 2">
    <name type="scientific">Scopulibacillus darangshiensis</name>
    <dbReference type="NCBI Taxonomy" id="442528"/>
    <lineage>
        <taxon>Bacteria</taxon>
        <taxon>Bacillati</taxon>
        <taxon>Bacillota</taxon>
        <taxon>Bacilli</taxon>
        <taxon>Bacillales</taxon>
        <taxon>Sporolactobacillaceae</taxon>
        <taxon>Scopulibacillus</taxon>
    </lineage>
</organism>
<proteinExistence type="predicted"/>
<dbReference type="InterPro" id="IPR024078">
    <property type="entry name" value="LmbE-like_dom_sf"/>
</dbReference>
<dbReference type="InterPro" id="IPR003737">
    <property type="entry name" value="GlcNAc_PI_deacetylase-related"/>
</dbReference>
<protein>
    <submittedName>
        <fullName evidence="1">Bacillithiol biosynthesis deacetylase BshB1</fullName>
    </submittedName>
</protein>
<dbReference type="PANTHER" id="PTHR12993">
    <property type="entry name" value="N-ACETYLGLUCOSAMINYL-PHOSPHATIDYLINOSITOL DE-N-ACETYLASE-RELATED"/>
    <property type="match status" value="1"/>
</dbReference>
<dbReference type="Gene3D" id="3.40.50.10320">
    <property type="entry name" value="LmbE-like"/>
    <property type="match status" value="1"/>
</dbReference>
<sequence>MTDQPLDLLAFGAHPDDVEIGMGGTLALHQSKGYLTGICDLTLAELSSNGNVQQRQREASLATDILNLSIRDNLLMPDRGLLIDDEKVAVIVDLIRTYRPRLIFAPYFEDRHPDHGHCGKLIEEAYFSAGIKKYEGLKALPAFRPEELYFYFINGFHQPDFVVDISDVHGTKMAALKSYKSQFIQSDQGVETPLTNGYLETVESRDRLYGKETGTLFAEGFKVKRPIKRNLLLGESL</sequence>